<dbReference type="RefSeq" id="WP_100920978.1">
    <property type="nucleotide sequence ID" value="NZ_CP020370.1"/>
</dbReference>
<organism evidence="3 4">
    <name type="scientific">Candidatus Thiodictyon syntrophicum</name>
    <dbReference type="NCBI Taxonomy" id="1166950"/>
    <lineage>
        <taxon>Bacteria</taxon>
        <taxon>Pseudomonadati</taxon>
        <taxon>Pseudomonadota</taxon>
        <taxon>Gammaproteobacteria</taxon>
        <taxon>Chromatiales</taxon>
        <taxon>Chromatiaceae</taxon>
        <taxon>Thiodictyon</taxon>
    </lineage>
</organism>
<dbReference type="Gene3D" id="3.90.640.20">
    <property type="entry name" value="Heat-shock cognate protein, ATPase"/>
    <property type="match status" value="1"/>
</dbReference>
<proteinExistence type="predicted"/>
<sequence length="244" mass="26010">MNPHPRTPSLAALAMLLATLGGLASGGAQGHDRPAPIEESGQGFDLKATVPVFTAAGADQDAAVAAANAAVRTEIEVLVAAFRTEQREAAAQGGRQDADWSLLIEAEPPERAARYLAVLITGYDFRGGAHGMPIIEPRVFALTDGRRIPPAGLFRPDADWLGTLAGRCYAELKLRDLAGTDEGWLRSGTEPKAENYRLLLPAREGLRVIFPPYAVAAYVEGTQEVLIPYRDLTAILEPTLFGAP</sequence>
<dbReference type="KEGG" id="tsy:THSYN_21640"/>
<feature type="domain" description="DUF3298" evidence="2">
    <location>
        <begin position="153"/>
        <end position="229"/>
    </location>
</feature>
<evidence type="ECO:0000313" key="4">
    <source>
        <dbReference type="Proteomes" id="UP000232638"/>
    </source>
</evidence>
<dbReference type="Gene3D" id="3.30.565.40">
    <property type="entry name" value="Fervidobacterium nodosum Rt17-B1 like"/>
    <property type="match status" value="1"/>
</dbReference>
<feature type="chain" id="PRO_5014675161" description="DUF3298 domain-containing protein" evidence="1">
    <location>
        <begin position="25"/>
        <end position="244"/>
    </location>
</feature>
<keyword evidence="4" id="KW-1185">Reference proteome</keyword>
<dbReference type="EMBL" id="CP020370">
    <property type="protein sequence ID" value="AUB83289.1"/>
    <property type="molecule type" value="Genomic_DNA"/>
</dbReference>
<dbReference type="InterPro" id="IPR021729">
    <property type="entry name" value="DUF3298"/>
</dbReference>
<dbReference type="Pfam" id="PF11738">
    <property type="entry name" value="DUF3298"/>
    <property type="match status" value="1"/>
</dbReference>
<gene>
    <name evidence="3" type="ORF">THSYN_21640</name>
</gene>
<accession>A0A2K8UCX7</accession>
<evidence type="ECO:0000259" key="2">
    <source>
        <dbReference type="Pfam" id="PF11738"/>
    </source>
</evidence>
<keyword evidence="1" id="KW-0732">Signal</keyword>
<dbReference type="Proteomes" id="UP000232638">
    <property type="component" value="Chromosome"/>
</dbReference>
<name>A0A2K8UCX7_9GAMM</name>
<evidence type="ECO:0000313" key="3">
    <source>
        <dbReference type="EMBL" id="AUB83289.1"/>
    </source>
</evidence>
<reference evidence="3 4" key="1">
    <citation type="submission" date="2017-03" db="EMBL/GenBank/DDBJ databases">
        <title>Complete genome sequence of Candidatus 'Thiodictyon syntrophicum' sp. nov. strain Cad16T, a photolithoautotroph purple sulfur bacterium isolated from an alpine meromictic lake.</title>
        <authorList>
            <person name="Luedin S.M."/>
            <person name="Pothier J.F."/>
            <person name="Danza F."/>
            <person name="Storelli N."/>
            <person name="Wittwer M."/>
            <person name="Tonolla M."/>
        </authorList>
    </citation>
    <scope>NUCLEOTIDE SEQUENCE [LARGE SCALE GENOMIC DNA]</scope>
    <source>
        <strain evidence="3 4">Cad16T</strain>
    </source>
</reference>
<evidence type="ECO:0000256" key="1">
    <source>
        <dbReference type="SAM" id="SignalP"/>
    </source>
</evidence>
<feature type="signal peptide" evidence="1">
    <location>
        <begin position="1"/>
        <end position="24"/>
    </location>
</feature>
<protein>
    <recommendedName>
        <fullName evidence="2">DUF3298 domain-containing protein</fullName>
    </recommendedName>
</protein>
<dbReference type="InterPro" id="IPR037126">
    <property type="entry name" value="PdaC/RsiV-like_sf"/>
</dbReference>
<dbReference type="OrthoDB" id="5637at2"/>
<dbReference type="AlphaFoldDB" id="A0A2K8UCX7"/>